<dbReference type="RefSeq" id="WP_231057224.1">
    <property type="nucleotide sequence ID" value="NZ_JAJNOC010000001.1"/>
</dbReference>
<evidence type="ECO:0000256" key="1">
    <source>
        <dbReference type="SAM" id="SignalP"/>
    </source>
</evidence>
<evidence type="ECO:0000313" key="4">
    <source>
        <dbReference type="Proteomes" id="UP001179361"/>
    </source>
</evidence>
<comment type="caution">
    <text evidence="3">The sequence shown here is derived from an EMBL/GenBank/DDBJ whole genome shotgun (WGS) entry which is preliminary data.</text>
</comment>
<dbReference type="InterPro" id="IPR013424">
    <property type="entry name" value="Ice-binding_C"/>
</dbReference>
<name>A0ABS8Q2G8_9BURK</name>
<dbReference type="Proteomes" id="UP001179361">
    <property type="component" value="Unassembled WGS sequence"/>
</dbReference>
<accession>A0ABS8Q2G8</accession>
<evidence type="ECO:0000259" key="2">
    <source>
        <dbReference type="Pfam" id="PF07589"/>
    </source>
</evidence>
<dbReference type="NCBIfam" id="TIGR02595">
    <property type="entry name" value="PEP_CTERM"/>
    <property type="match status" value="1"/>
</dbReference>
<reference evidence="3" key="1">
    <citation type="submission" date="2021-11" db="EMBL/GenBank/DDBJ databases">
        <title>The complete genome of Massilia sp sp. G4R7.</title>
        <authorList>
            <person name="Liu L."/>
            <person name="Yue J."/>
            <person name="Yuan J."/>
            <person name="Yang F."/>
            <person name="Li L."/>
        </authorList>
    </citation>
    <scope>NUCLEOTIDE SEQUENCE</scope>
    <source>
        <strain evidence="3">G4R7</strain>
    </source>
</reference>
<protein>
    <submittedName>
        <fullName evidence="3">PEP-CTERM sorting domain-containing protein</fullName>
    </submittedName>
</protein>
<organism evidence="3 4">
    <name type="scientific">Massilia phyllostachyos</name>
    <dbReference type="NCBI Taxonomy" id="2898585"/>
    <lineage>
        <taxon>Bacteria</taxon>
        <taxon>Pseudomonadati</taxon>
        <taxon>Pseudomonadota</taxon>
        <taxon>Betaproteobacteria</taxon>
        <taxon>Burkholderiales</taxon>
        <taxon>Oxalobacteraceae</taxon>
        <taxon>Telluria group</taxon>
        <taxon>Massilia</taxon>
    </lineage>
</organism>
<keyword evidence="1" id="KW-0732">Signal</keyword>
<evidence type="ECO:0000313" key="3">
    <source>
        <dbReference type="EMBL" id="MCD2515936.1"/>
    </source>
</evidence>
<dbReference type="EMBL" id="JAJNOC010000001">
    <property type="protein sequence ID" value="MCD2515936.1"/>
    <property type="molecule type" value="Genomic_DNA"/>
</dbReference>
<keyword evidence="4" id="KW-1185">Reference proteome</keyword>
<feature type="signal peptide" evidence="1">
    <location>
        <begin position="1"/>
        <end position="20"/>
    </location>
</feature>
<gene>
    <name evidence="3" type="ORF">LQ564_06350</name>
</gene>
<dbReference type="Pfam" id="PF07589">
    <property type="entry name" value="PEP-CTERM"/>
    <property type="match status" value="1"/>
</dbReference>
<feature type="domain" description="Ice-binding protein C-terminal" evidence="2">
    <location>
        <begin position="180"/>
        <end position="204"/>
    </location>
</feature>
<proteinExistence type="predicted"/>
<sequence length="207" mass="22061">MKIVRMALAALAFASFSAHAELTSYAPWDAAYPNIAGVQFNVQNSTGAGTTGTIAMGAHAYKNGVTLPNDGSSVFHASSGLYEANRANWSFDYAWDLSGCTGCFVQLWVDVDAGSGVDFRQLALVNASASSYFESWNMEMTFIDGALYDFDPYSPSSTAFSLRLLAATGLELARSDIRVDVPEPGSMALLGLGVLGMGVAARRRRRA</sequence>
<feature type="chain" id="PRO_5046661832" evidence="1">
    <location>
        <begin position="21"/>
        <end position="207"/>
    </location>
</feature>